<reference evidence="2" key="1">
    <citation type="submission" date="2020-02" db="EMBL/GenBank/DDBJ databases">
        <authorList>
            <person name="Palmer J.M."/>
        </authorList>
    </citation>
    <scope>NUCLEOTIDE SEQUENCE</scope>
    <source>
        <strain evidence="2">EPUS1.4</strain>
        <tissue evidence="2">Thallus</tissue>
    </source>
</reference>
<dbReference type="EMBL" id="JAACFV010000012">
    <property type="protein sequence ID" value="KAF7512387.1"/>
    <property type="molecule type" value="Genomic_DNA"/>
</dbReference>
<organism evidence="2 3">
    <name type="scientific">Endocarpon pusillum</name>
    <dbReference type="NCBI Taxonomy" id="364733"/>
    <lineage>
        <taxon>Eukaryota</taxon>
        <taxon>Fungi</taxon>
        <taxon>Dikarya</taxon>
        <taxon>Ascomycota</taxon>
        <taxon>Pezizomycotina</taxon>
        <taxon>Eurotiomycetes</taxon>
        <taxon>Chaetothyriomycetidae</taxon>
        <taxon>Verrucariales</taxon>
        <taxon>Verrucariaceae</taxon>
        <taxon>Endocarpon</taxon>
    </lineage>
</organism>
<evidence type="ECO:0000313" key="2">
    <source>
        <dbReference type="EMBL" id="KAF7512387.1"/>
    </source>
</evidence>
<accession>A0A8H7AQI0</accession>
<evidence type="ECO:0000313" key="3">
    <source>
        <dbReference type="Proteomes" id="UP000606974"/>
    </source>
</evidence>
<dbReference type="AlphaFoldDB" id="A0A8H7AQI0"/>
<dbReference type="Proteomes" id="UP000606974">
    <property type="component" value="Unassembled WGS sequence"/>
</dbReference>
<keyword evidence="3" id="KW-1185">Reference proteome</keyword>
<comment type="caution">
    <text evidence="2">The sequence shown here is derived from an EMBL/GenBank/DDBJ whole genome shotgun (WGS) entry which is preliminary data.</text>
</comment>
<dbReference type="OrthoDB" id="4150118at2759"/>
<gene>
    <name evidence="2" type="ORF">GJ744_001322</name>
</gene>
<protein>
    <submittedName>
        <fullName evidence="2">Uncharacterized protein</fullName>
    </submittedName>
</protein>
<proteinExistence type="predicted"/>
<evidence type="ECO:0000256" key="1">
    <source>
        <dbReference type="SAM" id="MobiDB-lite"/>
    </source>
</evidence>
<sequence length="157" mass="17004">MKAGKKSRFSNHQATLPVYLTNNDIRMYKNKTNTSLTPAVVKESQERAGPARAGSISAHGRSTTGALGTQPTVFAHYAPAGRLLFGDTKQLGPHVHSQFSLKKDEENPNGFASQHGISFMARLELSGFPVTTLTEQNRAIPAIATTYSDAFYHGSLI</sequence>
<feature type="region of interest" description="Disordered" evidence="1">
    <location>
        <begin position="42"/>
        <end position="65"/>
    </location>
</feature>
<name>A0A8H7AQI0_9EURO</name>